<dbReference type="SUPFAM" id="SSF51735">
    <property type="entry name" value="NAD(P)-binding Rossmann-fold domains"/>
    <property type="match status" value="1"/>
</dbReference>
<keyword evidence="6" id="KW-1185">Reference proteome</keyword>
<dbReference type="InterPro" id="IPR002347">
    <property type="entry name" value="SDR_fam"/>
</dbReference>
<keyword evidence="4" id="KW-0443">Lipid metabolism</keyword>
<dbReference type="InterPro" id="IPR036291">
    <property type="entry name" value="NAD(P)-bd_dom_sf"/>
</dbReference>
<dbReference type="EMBL" id="JAHRHJ020000010">
    <property type="protein sequence ID" value="KAH9298844.1"/>
    <property type="molecule type" value="Genomic_DNA"/>
</dbReference>
<dbReference type="AlphaFoldDB" id="A0AA38CM27"/>
<dbReference type="PRINTS" id="PR00080">
    <property type="entry name" value="SDRFAMILY"/>
</dbReference>
<comment type="similarity">
    <text evidence="1">Belongs to the short-chain dehydrogenases/reductases (SDR) family.</text>
</comment>
<dbReference type="Gene3D" id="3.40.50.720">
    <property type="entry name" value="NAD(P)-binding Rossmann-like Domain"/>
    <property type="match status" value="1"/>
</dbReference>
<keyword evidence="2" id="KW-0560">Oxidoreductase</keyword>
<dbReference type="PROSITE" id="PS00061">
    <property type="entry name" value="ADH_SHORT"/>
    <property type="match status" value="1"/>
</dbReference>
<evidence type="ECO:0000313" key="6">
    <source>
        <dbReference type="Proteomes" id="UP000824469"/>
    </source>
</evidence>
<protein>
    <submittedName>
        <fullName evidence="5">Uncharacterized protein</fullName>
    </submittedName>
</protein>
<dbReference type="OMA" id="MARCATF"/>
<keyword evidence="3" id="KW-0520">NAD</keyword>
<dbReference type="InterPro" id="IPR020904">
    <property type="entry name" value="Sc_DH/Rdtase_CS"/>
</dbReference>
<proteinExistence type="inferred from homology"/>
<feature type="non-terminal residue" evidence="5">
    <location>
        <position position="1"/>
    </location>
</feature>
<dbReference type="GO" id="GO:0006629">
    <property type="term" value="P:lipid metabolic process"/>
    <property type="evidence" value="ECO:0007669"/>
    <property type="project" value="UniProtKB-KW"/>
</dbReference>
<dbReference type="FunFam" id="3.40.50.720:FF:000084">
    <property type="entry name" value="Short-chain dehydrogenase reductase"/>
    <property type="match status" value="1"/>
</dbReference>
<organism evidence="5 6">
    <name type="scientific">Taxus chinensis</name>
    <name type="common">Chinese yew</name>
    <name type="synonym">Taxus wallichiana var. chinensis</name>
    <dbReference type="NCBI Taxonomy" id="29808"/>
    <lineage>
        <taxon>Eukaryota</taxon>
        <taxon>Viridiplantae</taxon>
        <taxon>Streptophyta</taxon>
        <taxon>Embryophyta</taxon>
        <taxon>Tracheophyta</taxon>
        <taxon>Spermatophyta</taxon>
        <taxon>Pinopsida</taxon>
        <taxon>Pinidae</taxon>
        <taxon>Conifers II</taxon>
        <taxon>Cupressales</taxon>
        <taxon>Taxaceae</taxon>
        <taxon>Taxus</taxon>
    </lineage>
</organism>
<evidence type="ECO:0000256" key="4">
    <source>
        <dbReference type="ARBA" id="ARBA00023098"/>
    </source>
</evidence>
<gene>
    <name evidence="5" type="ORF">KI387_030526</name>
</gene>
<dbReference type="Proteomes" id="UP000824469">
    <property type="component" value="Unassembled WGS sequence"/>
</dbReference>
<evidence type="ECO:0000256" key="3">
    <source>
        <dbReference type="ARBA" id="ARBA00023027"/>
    </source>
</evidence>
<evidence type="ECO:0000256" key="2">
    <source>
        <dbReference type="ARBA" id="ARBA00023002"/>
    </source>
</evidence>
<dbReference type="PRINTS" id="PR00081">
    <property type="entry name" value="GDHRDH"/>
</dbReference>
<reference evidence="5 6" key="1">
    <citation type="journal article" date="2021" name="Nat. Plants">
        <title>The Taxus genome provides insights into paclitaxel biosynthesis.</title>
        <authorList>
            <person name="Xiong X."/>
            <person name="Gou J."/>
            <person name="Liao Q."/>
            <person name="Li Y."/>
            <person name="Zhou Q."/>
            <person name="Bi G."/>
            <person name="Li C."/>
            <person name="Du R."/>
            <person name="Wang X."/>
            <person name="Sun T."/>
            <person name="Guo L."/>
            <person name="Liang H."/>
            <person name="Lu P."/>
            <person name="Wu Y."/>
            <person name="Zhang Z."/>
            <person name="Ro D.K."/>
            <person name="Shang Y."/>
            <person name="Huang S."/>
            <person name="Yan J."/>
        </authorList>
    </citation>
    <scope>NUCLEOTIDE SEQUENCE [LARGE SCALE GENOMIC DNA]</scope>
    <source>
        <strain evidence="5">Ta-2019</strain>
    </source>
</reference>
<name>A0AA38CM27_TAXCH</name>
<evidence type="ECO:0000313" key="5">
    <source>
        <dbReference type="EMBL" id="KAH9298844.1"/>
    </source>
</evidence>
<dbReference type="PANTHER" id="PTHR43180">
    <property type="entry name" value="3-OXOACYL-(ACYL-CARRIER-PROTEIN) REDUCTASE (AFU_ORTHOLOGUE AFUA_6G11210)"/>
    <property type="match status" value="1"/>
</dbReference>
<dbReference type="GO" id="GO:0016491">
    <property type="term" value="F:oxidoreductase activity"/>
    <property type="evidence" value="ECO:0007669"/>
    <property type="project" value="UniProtKB-KW"/>
</dbReference>
<evidence type="ECO:0000256" key="1">
    <source>
        <dbReference type="ARBA" id="ARBA00006484"/>
    </source>
</evidence>
<dbReference type="PANTHER" id="PTHR43180:SF28">
    <property type="entry name" value="NAD(P)-BINDING ROSSMANN-FOLD SUPERFAMILY PROTEIN"/>
    <property type="match status" value="1"/>
</dbReference>
<dbReference type="Pfam" id="PF13561">
    <property type="entry name" value="adh_short_C2"/>
    <property type="match status" value="1"/>
</dbReference>
<accession>A0AA38CM27</accession>
<sequence>MRRLEGQVAIVTGGSNGIGAATARKFVAEGAYVASFVMCDVAVESHVEAAVNRAVEEKGQLDIMLNNAGMMHPRGHAIAHVQLDTWERVMAVNVTGSMLGMKHAARVMMPRRRGCILLNCSVLGLVKTDYASYGYVTAKHAVVGLMKSGAVELGKVGIRVNAVSSNAIVTAMIEKWLDEVSDGACPKEVFEEDMARCATFTGKRLTVDDVANAFMFLASNEASYINGHNLIVDGGYSVHGRNIVDFKSPSSLD</sequence>
<comment type="caution">
    <text evidence="5">The sequence shown here is derived from an EMBL/GenBank/DDBJ whole genome shotgun (WGS) entry which is preliminary data.</text>
</comment>